<evidence type="ECO:0000313" key="2">
    <source>
        <dbReference type="Proteomes" id="UP000258927"/>
    </source>
</evidence>
<sequence>MTLESDAQIMDALLKLTNVHGLSPNEAISVVEGRCTLQQVLADRAIQEKSRLLSKKSDDDWPKVKVDWDLDLSRWHLSMDDHDQDSFLKKFPDVQMDWANLEGLLANLHVGSSRKKGPFSEPYRSKTARLVVHLQNGGKVSPPMVIRDENGLHVVGGNHRLGWAEYMKQTEVPILFLGKDRAYLESQLIFGYDD</sequence>
<dbReference type="RefSeq" id="WP_117395156.1">
    <property type="nucleotide sequence ID" value="NZ_CP021330.1"/>
</dbReference>
<keyword evidence="2" id="KW-1185">Reference proteome</keyword>
<dbReference type="AlphaFoldDB" id="A0A2R4MBX9"/>
<organism evidence="1 2">
    <name type="scientific">Maritalea myrionectae</name>
    <dbReference type="NCBI Taxonomy" id="454601"/>
    <lineage>
        <taxon>Bacteria</taxon>
        <taxon>Pseudomonadati</taxon>
        <taxon>Pseudomonadota</taxon>
        <taxon>Alphaproteobacteria</taxon>
        <taxon>Hyphomicrobiales</taxon>
        <taxon>Devosiaceae</taxon>
        <taxon>Maritalea</taxon>
    </lineage>
</organism>
<dbReference type="EMBL" id="CP021330">
    <property type="protein sequence ID" value="AVX03541.1"/>
    <property type="molecule type" value="Genomic_DNA"/>
</dbReference>
<name>A0A2R4MBX9_9HYPH</name>
<reference evidence="1 2" key="1">
    <citation type="submission" date="2017-05" db="EMBL/GenBank/DDBJ databases">
        <title>Genome Analysis of Maritalea myrionectae HL2708#5.</title>
        <authorList>
            <consortium name="Cotde Inc.-PKNU"/>
            <person name="Jang D."/>
            <person name="Oh H.-M."/>
        </authorList>
    </citation>
    <scope>NUCLEOTIDE SEQUENCE [LARGE SCALE GENOMIC DNA]</scope>
    <source>
        <strain evidence="1 2">HL2708#5</strain>
    </source>
</reference>
<proteinExistence type="predicted"/>
<dbReference type="Proteomes" id="UP000258927">
    <property type="component" value="Chromosome"/>
</dbReference>
<protein>
    <recommendedName>
        <fullName evidence="3">ParB/Sulfiredoxin domain-containing protein</fullName>
    </recommendedName>
</protein>
<evidence type="ECO:0000313" key="1">
    <source>
        <dbReference type="EMBL" id="AVX03541.1"/>
    </source>
</evidence>
<evidence type="ECO:0008006" key="3">
    <source>
        <dbReference type="Google" id="ProtNLM"/>
    </source>
</evidence>
<accession>A0A2R4MBX9</accession>
<dbReference type="KEGG" id="mmyr:MXMO3_01010"/>
<gene>
    <name evidence="1" type="ORF">MXMO3_01010</name>
</gene>